<dbReference type="KEGG" id="bss:BSUW23_02265"/>
<accession>E0U350</accession>
<evidence type="ECO:0000313" key="2">
    <source>
        <dbReference type="Proteomes" id="UP000002233"/>
    </source>
</evidence>
<dbReference type="Proteomes" id="UP000002233">
    <property type="component" value="Chromosome"/>
</dbReference>
<gene>
    <name evidence="1" type="ordered locus">BSUW23_02265</name>
</gene>
<name>E0U350_BACSH</name>
<reference key="1">
    <citation type="submission" date="2010-08" db="EMBL/GenBank/DDBJ databases">
        <authorList>
            <person name="Zeigler D.R."/>
        </authorList>
    </citation>
    <scope>NUCLEOTIDE SEQUENCE</scope>
    <source>
        <strain>W23</strain>
    </source>
</reference>
<sequence length="40" mass="4843">MSFYMGPYPNSYISCYITGKNSGMNFEHFRLTRNWDDHMM</sequence>
<proteinExistence type="predicted"/>
<dbReference type="AlphaFoldDB" id="E0U350"/>
<organism evidence="1 2">
    <name type="scientific">Bacillus spizizenii (strain ATCC 23059 / NRRL B-14472 / W23)</name>
    <name type="common">Bacillus subtilis subsp. spizizenii</name>
    <dbReference type="NCBI Taxonomy" id="655816"/>
    <lineage>
        <taxon>Bacteria</taxon>
        <taxon>Bacillati</taxon>
        <taxon>Bacillota</taxon>
        <taxon>Bacilli</taxon>
        <taxon>Bacillales</taxon>
        <taxon>Bacillaceae</taxon>
        <taxon>Bacillus</taxon>
    </lineage>
</organism>
<protein>
    <submittedName>
        <fullName evidence="1">Uncharacterized protein</fullName>
    </submittedName>
</protein>
<evidence type="ECO:0000313" key="1">
    <source>
        <dbReference type="EMBL" id="ADM36511.1"/>
    </source>
</evidence>
<dbReference type="EMBL" id="CP002183">
    <property type="protein sequence ID" value="ADM36511.1"/>
    <property type="molecule type" value="Genomic_DNA"/>
</dbReference>
<reference evidence="1 2" key="2">
    <citation type="journal article" date="2011" name="Microbiology">
        <title>The genome sequence of Bacillus subtilis subsp. spizizenii W23: insights into speciation within the B. subtilis complex and into the history of B. subtilis genetics.</title>
        <authorList>
            <person name="Zeigler D.R."/>
        </authorList>
    </citation>
    <scope>NUCLEOTIDE SEQUENCE [LARGE SCALE GENOMIC DNA]</scope>
    <source>
        <strain evidence="2">ATCC 23059 / NRRL B-14472 / W23</strain>
    </source>
</reference>
<dbReference type="HOGENOM" id="CLU_3285226_0_0_9"/>